<sequence length="65" mass="7296">MPDVFVDFIQGGNNLEGLYVTKTLSEKNRKSNWNVLFAIVYAFTTPAKNGAGDEQNVVSYSNFFK</sequence>
<gene>
    <name evidence="1" type="ORF">OFLC_LOCUS14138</name>
</gene>
<evidence type="ECO:0000313" key="1">
    <source>
        <dbReference type="EMBL" id="VDP15619.1"/>
    </source>
</evidence>
<reference evidence="3" key="1">
    <citation type="submission" date="2016-06" db="UniProtKB">
        <authorList>
            <consortium name="WormBaseParasite"/>
        </authorList>
    </citation>
    <scope>IDENTIFICATION</scope>
</reference>
<dbReference type="WBParaSite" id="OFLC_0001414601-mRNA-1">
    <property type="protein sequence ID" value="OFLC_0001414601-mRNA-1"/>
    <property type="gene ID" value="OFLC_0001414601"/>
</dbReference>
<protein>
    <submittedName>
        <fullName evidence="1 3">Uncharacterized protein</fullName>
    </submittedName>
</protein>
<dbReference type="EMBL" id="UZAJ01040618">
    <property type="protein sequence ID" value="VDP15619.1"/>
    <property type="molecule type" value="Genomic_DNA"/>
</dbReference>
<evidence type="ECO:0000313" key="3">
    <source>
        <dbReference type="WBParaSite" id="OFLC_0001414601-mRNA-1"/>
    </source>
</evidence>
<dbReference type="Proteomes" id="UP000267606">
    <property type="component" value="Unassembled WGS sequence"/>
</dbReference>
<dbReference type="STRING" id="387005.A0A183I326"/>
<evidence type="ECO:0000313" key="2">
    <source>
        <dbReference type="Proteomes" id="UP000267606"/>
    </source>
</evidence>
<dbReference type="AlphaFoldDB" id="A0A183I326"/>
<name>A0A183I326_9BILA</name>
<organism evidence="3">
    <name type="scientific">Onchocerca flexuosa</name>
    <dbReference type="NCBI Taxonomy" id="387005"/>
    <lineage>
        <taxon>Eukaryota</taxon>
        <taxon>Metazoa</taxon>
        <taxon>Ecdysozoa</taxon>
        <taxon>Nematoda</taxon>
        <taxon>Chromadorea</taxon>
        <taxon>Rhabditida</taxon>
        <taxon>Spirurina</taxon>
        <taxon>Spiruromorpha</taxon>
        <taxon>Filarioidea</taxon>
        <taxon>Onchocercidae</taxon>
        <taxon>Onchocerca</taxon>
    </lineage>
</organism>
<accession>A0A183I326</accession>
<keyword evidence="2" id="KW-1185">Reference proteome</keyword>
<reference evidence="1 2" key="2">
    <citation type="submission" date="2018-11" db="EMBL/GenBank/DDBJ databases">
        <authorList>
            <consortium name="Pathogen Informatics"/>
        </authorList>
    </citation>
    <scope>NUCLEOTIDE SEQUENCE [LARGE SCALE GENOMIC DNA]</scope>
</reference>
<proteinExistence type="predicted"/>